<proteinExistence type="predicted"/>
<dbReference type="Pfam" id="PF05954">
    <property type="entry name" value="Phage_GPD"/>
    <property type="match status" value="1"/>
</dbReference>
<dbReference type="NCBIfam" id="TIGR01646">
    <property type="entry name" value="vgr_GE"/>
    <property type="match status" value="1"/>
</dbReference>
<evidence type="ECO:0000313" key="3">
    <source>
        <dbReference type="Proteomes" id="UP000533637"/>
    </source>
</evidence>
<dbReference type="InterPro" id="IPR006533">
    <property type="entry name" value="T6SS_Vgr_RhsGE"/>
</dbReference>
<dbReference type="RefSeq" id="WP_183671636.1">
    <property type="nucleotide sequence ID" value="NZ_BMPB01000008.1"/>
</dbReference>
<dbReference type="SUPFAM" id="SSF69255">
    <property type="entry name" value="gp5 N-terminal domain-like"/>
    <property type="match status" value="1"/>
</dbReference>
<dbReference type="Pfam" id="PF04717">
    <property type="entry name" value="Phage_base_V"/>
    <property type="match status" value="1"/>
</dbReference>
<sequence length="592" mass="64719">MENSLIANSDKIISYIIKTNGKEIDESFGLSSLHVCRILNRIGNATLQFDTGDNDSFSFPECDADTFKPGNDIEIEAGYDNEPKRVIFSGMIIGMNVQIQGGIRPQLVVECRDSIFLATQGRKNQLFEKVKDSDIIVRLGKQYGLSVSVNPTQIEHESLVQYYCSDWDFIRSRAEANGLVICIQGKKMIVERPKVSASPVLTVTNGVNLVSFNGTLSSSEQYSKVVANTWKIASQTTISETASAPSVNSQGNIPVKYLQDKGGESLYCQTDAPISNNELKTWADAMAMRNAMSRFQGDFSFIGSAEIEPGSVVLLENVGKRFNGSVYVGGVEHTIEKGQWITRVHMGLMPENVTDLPDVIAPPGAGLLPGIEGLHVGKVKEISNDQEKEFRVRVNIPLLGKDIWARLCTLYATNTSGSFFFPEKGDEVVIGYFNNDPRFPVILGSMYSSKQAAPYQPESSNDLKSIVTRAQLKLEFDEKKKSIKLYTPGKNSIEINDDGKCIRLCDQHKNEIIMNDSGITLNSSKDLMMKARGNIVLDAGMKADIKAKSDTSIEGLNVKAAAKVSISVSGNAKAELSASGQTVVKGAMVMIN</sequence>
<accession>A0ABR6KQ38</accession>
<reference evidence="2 3" key="1">
    <citation type="submission" date="2020-08" db="EMBL/GenBank/DDBJ databases">
        <title>Genomic Encyclopedia of Type Strains, Phase IV (KMG-IV): sequencing the most valuable type-strain genomes for metagenomic binning, comparative biology and taxonomic classification.</title>
        <authorList>
            <person name="Goeker M."/>
        </authorList>
    </citation>
    <scope>NUCLEOTIDE SEQUENCE [LARGE SCALE GENOMIC DNA]</scope>
    <source>
        <strain evidence="2 3">DSM 102983</strain>
    </source>
</reference>
<name>A0ABR6KQ38_9BACT</name>
<dbReference type="Gene3D" id="2.40.50.230">
    <property type="entry name" value="Gp5 N-terminal domain"/>
    <property type="match status" value="1"/>
</dbReference>
<dbReference type="InterPro" id="IPR037026">
    <property type="entry name" value="Vgr_OB-fold_dom_sf"/>
</dbReference>
<organism evidence="2 3">
    <name type="scientific">Parabacteroides faecis</name>
    <dbReference type="NCBI Taxonomy" id="1217282"/>
    <lineage>
        <taxon>Bacteria</taxon>
        <taxon>Pseudomonadati</taxon>
        <taxon>Bacteroidota</taxon>
        <taxon>Bacteroidia</taxon>
        <taxon>Bacteroidales</taxon>
        <taxon>Tannerellaceae</taxon>
        <taxon>Parabacteroides</taxon>
    </lineage>
</organism>
<feature type="domain" description="Gp5/Type VI secretion system Vgr protein OB-fold" evidence="1">
    <location>
        <begin position="376"/>
        <end position="447"/>
    </location>
</feature>
<keyword evidence="3" id="KW-1185">Reference proteome</keyword>
<dbReference type="Proteomes" id="UP000533637">
    <property type="component" value="Unassembled WGS sequence"/>
</dbReference>
<dbReference type="EMBL" id="JACHOC010000007">
    <property type="protein sequence ID" value="MBB4623619.1"/>
    <property type="molecule type" value="Genomic_DNA"/>
</dbReference>
<evidence type="ECO:0000313" key="2">
    <source>
        <dbReference type="EMBL" id="MBB4623619.1"/>
    </source>
</evidence>
<dbReference type="InterPro" id="IPR006531">
    <property type="entry name" value="Gp5/Vgr_OB"/>
</dbReference>
<comment type="caution">
    <text evidence="2">The sequence shown here is derived from an EMBL/GenBank/DDBJ whole genome shotgun (WGS) entry which is preliminary data.</text>
</comment>
<dbReference type="SUPFAM" id="SSF69279">
    <property type="entry name" value="Phage tail proteins"/>
    <property type="match status" value="1"/>
</dbReference>
<gene>
    <name evidence="2" type="ORF">GGQ57_003535</name>
</gene>
<evidence type="ECO:0000259" key="1">
    <source>
        <dbReference type="Pfam" id="PF04717"/>
    </source>
</evidence>
<protein>
    <submittedName>
        <fullName evidence="2">Rhs element Vgr protein</fullName>
    </submittedName>
</protein>